<name>A0A1Q9D6R8_SYMMI</name>
<dbReference type="Proteomes" id="UP000186817">
    <property type="component" value="Unassembled WGS sequence"/>
</dbReference>
<dbReference type="InterPro" id="IPR002885">
    <property type="entry name" value="PPR_rpt"/>
</dbReference>
<proteinExistence type="predicted"/>
<feature type="repeat" description="PPR" evidence="1">
    <location>
        <begin position="18"/>
        <end position="52"/>
    </location>
</feature>
<keyword evidence="3" id="KW-1185">Reference proteome</keyword>
<evidence type="ECO:0000313" key="2">
    <source>
        <dbReference type="EMBL" id="OLP90797.1"/>
    </source>
</evidence>
<organism evidence="2 3">
    <name type="scientific">Symbiodinium microadriaticum</name>
    <name type="common">Dinoflagellate</name>
    <name type="synonym">Zooxanthella microadriatica</name>
    <dbReference type="NCBI Taxonomy" id="2951"/>
    <lineage>
        <taxon>Eukaryota</taxon>
        <taxon>Sar</taxon>
        <taxon>Alveolata</taxon>
        <taxon>Dinophyceae</taxon>
        <taxon>Suessiales</taxon>
        <taxon>Symbiodiniaceae</taxon>
        <taxon>Symbiodinium</taxon>
    </lineage>
</organism>
<dbReference type="PROSITE" id="PS51375">
    <property type="entry name" value="PPR"/>
    <property type="match status" value="1"/>
</dbReference>
<gene>
    <name evidence="2" type="ORF">AK812_SmicGene27576</name>
</gene>
<sequence>MLERFRVEGLQEAEVEIDGKTYTDVIGAWAKLQSPSEAEEWFSKMLEEGKATAEALALLVDALVLSDVEGPDGTASPTSSLNFDANRSDSRKGLQACEMNWLYSFLLLPFQARAEAVEAQWGPPTPAAKEFSVEHVEENAVNSMERLLFKVGNVYGGVAGGHQFTTIWTRDFCHASVGILQKESWKIGDEDVPSTTIVLTTLKALLNVTETLGSPDKSKIPRALDWFPVHNENALTTKVLQGGAFLKSQTVLPMYSDVGKDLSKFPQHTPLQGFYDGEDKVVETTDAGYLIVRAFATLMPMLTPEELAEFLNGWGDKLRMVISFYSDAHRWGSRNHRWFFTQSAYTEWKDSCRQEGASSYSNLQLIESLRLLFEQAKTSQILRQTLVGAQLYGPRFGIEEPHLIITSDSLTQYTDPETGFEAHLTNWTNDVYDYFFDEEAGLLRELSTKRLNEELFQIAHIDAQLQWLQTCADQPELLAKISIDKIVEARHAVGLEYEAGTTNNIVGINAPKWPNYEVSSAKQAIGLLQYHGTFAWSWWACWFSELATLQGKTELAEAILRWVWYAQI</sequence>
<dbReference type="OrthoDB" id="434767at2759"/>
<evidence type="ECO:0000256" key="1">
    <source>
        <dbReference type="PROSITE-ProRule" id="PRU00708"/>
    </source>
</evidence>
<comment type="caution">
    <text evidence="2">The sequence shown here is derived from an EMBL/GenBank/DDBJ whole genome shotgun (WGS) entry which is preliminary data.</text>
</comment>
<dbReference type="EMBL" id="LSRX01000694">
    <property type="protein sequence ID" value="OLP90797.1"/>
    <property type="molecule type" value="Genomic_DNA"/>
</dbReference>
<dbReference type="AlphaFoldDB" id="A0A1Q9D6R8"/>
<accession>A0A1Q9D6R8</accession>
<evidence type="ECO:0000313" key="3">
    <source>
        <dbReference type="Proteomes" id="UP000186817"/>
    </source>
</evidence>
<protein>
    <submittedName>
        <fullName evidence="2">Uncharacterized protein</fullName>
    </submittedName>
</protein>
<reference evidence="2 3" key="1">
    <citation type="submission" date="2016-02" db="EMBL/GenBank/DDBJ databases">
        <title>Genome analysis of coral dinoflagellate symbionts highlights evolutionary adaptations to a symbiotic lifestyle.</title>
        <authorList>
            <person name="Aranda M."/>
            <person name="Li Y."/>
            <person name="Liew Y.J."/>
            <person name="Baumgarten S."/>
            <person name="Simakov O."/>
            <person name="Wilson M."/>
            <person name="Piel J."/>
            <person name="Ashoor H."/>
            <person name="Bougouffa S."/>
            <person name="Bajic V.B."/>
            <person name="Ryu T."/>
            <person name="Ravasi T."/>
            <person name="Bayer T."/>
            <person name="Micklem G."/>
            <person name="Kim H."/>
            <person name="Bhak J."/>
            <person name="Lajeunesse T.C."/>
            <person name="Voolstra C.R."/>
        </authorList>
    </citation>
    <scope>NUCLEOTIDE SEQUENCE [LARGE SCALE GENOMIC DNA]</scope>
    <source>
        <strain evidence="2 3">CCMP2467</strain>
    </source>
</reference>